<dbReference type="EMBL" id="CP016619">
    <property type="protein sequence ID" value="ANY84619.1"/>
    <property type="molecule type" value="Genomic_DNA"/>
</dbReference>
<gene>
    <name evidence="1" type="ORF">BB934_31780</name>
    <name evidence="2" type="ORF">BB934_41315</name>
</gene>
<dbReference type="KEGG" id="moc:BB934_41315"/>
<name>A0A1B2ES66_9HYPH</name>
<geneLocation type="plasmid" evidence="1">
    <name>unnamed1</name>
</geneLocation>
<geneLocation type="plasmid" evidence="2">
    <name>unnamed2</name>
</geneLocation>
<evidence type="ECO:0000313" key="1">
    <source>
        <dbReference type="EMBL" id="ANY82820.1"/>
    </source>
</evidence>
<proteinExistence type="predicted"/>
<dbReference type="KEGG" id="moc:BB934_31780"/>
<dbReference type="RefSeq" id="WP_099513924.1">
    <property type="nucleotide sequence ID" value="NZ_CP016617.1"/>
</dbReference>
<dbReference type="EMBL" id="CP016617">
    <property type="protein sequence ID" value="ANY82820.1"/>
    <property type="molecule type" value="Genomic_DNA"/>
</dbReference>
<accession>A0A1B2ES66</accession>
<evidence type="ECO:0000313" key="2">
    <source>
        <dbReference type="EMBL" id="ANY84619.1"/>
    </source>
</evidence>
<dbReference type="AlphaFoldDB" id="A0A1B2ES66"/>
<keyword evidence="1" id="KW-0614">Plasmid</keyword>
<sequence>MTSRPADKATKTDAVGAYKQILADLLDRRPSGTRQRLAIALNKNRSFVSQITNPVYPVPVPVQHLSVIFEVCHFSPAERQAFLDAYHAAHPRRLVTAGHGPATRRITINVPDLGDAKRNRALEDLMEEMARRIAHIIRASERREP</sequence>
<protein>
    <submittedName>
        <fullName evidence="1">Uncharacterized protein</fullName>
    </submittedName>
</protein>
<dbReference type="OrthoDB" id="7851523at2"/>
<reference evidence="1" key="1">
    <citation type="submission" date="2016-07" db="EMBL/GenBank/DDBJ databases">
        <title>Microvirga ossetica sp. nov. a new species of rhizobia isolated from root nodules of the legume species Vicia alpestris Steven originated from North Ossetia region in the Caucasus.</title>
        <authorList>
            <person name="Safronova V.I."/>
            <person name="Kuznetsova I.G."/>
            <person name="Sazanova A.L."/>
            <person name="Belimov A."/>
            <person name="Andronov E."/>
            <person name="Osledkin Y.S."/>
            <person name="Onishchuk O.P."/>
            <person name="Kurchak O.N."/>
            <person name="Shaposhnikov A.I."/>
            <person name="Willems A."/>
            <person name="Tikhonovich I.A."/>
        </authorList>
    </citation>
    <scope>NUCLEOTIDE SEQUENCE [LARGE SCALE GENOMIC DNA]</scope>
    <source>
        <strain evidence="1">V5/3M</strain>
        <plasmid evidence="1">unnamed1</plasmid>
        <plasmid evidence="2">unnamed2</plasmid>
    </source>
</reference>
<organism evidence="1">
    <name type="scientific">Microvirga ossetica</name>
    <dbReference type="NCBI Taxonomy" id="1882682"/>
    <lineage>
        <taxon>Bacteria</taxon>
        <taxon>Pseudomonadati</taxon>
        <taxon>Pseudomonadota</taxon>
        <taxon>Alphaproteobacteria</taxon>
        <taxon>Hyphomicrobiales</taxon>
        <taxon>Methylobacteriaceae</taxon>
        <taxon>Microvirga</taxon>
    </lineage>
</organism>